<dbReference type="OrthoDB" id="5460034at2"/>
<dbReference type="STRING" id="1519643.SAMN06295933_0908"/>
<dbReference type="EMBL" id="FWZU01000001">
    <property type="protein sequence ID" value="SME96662.1"/>
    <property type="molecule type" value="Genomic_DNA"/>
</dbReference>
<dbReference type="Proteomes" id="UP000192906">
    <property type="component" value="Unassembled WGS sequence"/>
</dbReference>
<protein>
    <recommendedName>
        <fullName evidence="3">Ogr/Delta-like zinc finger</fullName>
    </recommendedName>
</protein>
<organism evidence="1 2">
    <name type="scientific">Desulfovibrio gilichinskyi</name>
    <dbReference type="NCBI Taxonomy" id="1519643"/>
    <lineage>
        <taxon>Bacteria</taxon>
        <taxon>Pseudomonadati</taxon>
        <taxon>Thermodesulfobacteriota</taxon>
        <taxon>Desulfovibrionia</taxon>
        <taxon>Desulfovibrionales</taxon>
        <taxon>Desulfovibrionaceae</taxon>
        <taxon>Desulfovibrio</taxon>
    </lineage>
</organism>
<dbReference type="RefSeq" id="WP_085098913.1">
    <property type="nucleotide sequence ID" value="NZ_FWZU01000001.1"/>
</dbReference>
<reference evidence="2" key="1">
    <citation type="submission" date="2017-04" db="EMBL/GenBank/DDBJ databases">
        <authorList>
            <person name="Varghese N."/>
            <person name="Submissions S."/>
        </authorList>
    </citation>
    <scope>NUCLEOTIDE SEQUENCE [LARGE SCALE GENOMIC DNA]</scope>
    <source>
        <strain evidence="2">K3S</strain>
    </source>
</reference>
<evidence type="ECO:0000313" key="2">
    <source>
        <dbReference type="Proteomes" id="UP000192906"/>
    </source>
</evidence>
<evidence type="ECO:0000313" key="1">
    <source>
        <dbReference type="EMBL" id="SME96662.1"/>
    </source>
</evidence>
<name>A0A1X7CIE7_9BACT</name>
<gene>
    <name evidence="1" type="ORF">SAMN06295933_0908</name>
</gene>
<accession>A0A1X7CIE7</accession>
<evidence type="ECO:0008006" key="3">
    <source>
        <dbReference type="Google" id="ProtNLM"/>
    </source>
</evidence>
<proteinExistence type="predicted"/>
<keyword evidence="2" id="KW-1185">Reference proteome</keyword>
<sequence>MSAKLIAAAMAKAKEGVIFSPKDGAVCPWCGAVRIPVTSSPKWDGGIKIRYHKCKEHGCLLAQMGQGVKSIQGE</sequence>
<dbReference type="AlphaFoldDB" id="A0A1X7CIE7"/>